<dbReference type="InParanoid" id="A0A7N2R579"/>
<dbReference type="InterPro" id="IPR004314">
    <property type="entry name" value="Neprosin"/>
</dbReference>
<evidence type="ECO:0000313" key="3">
    <source>
        <dbReference type="EnsemblPlants" id="QL05p060514:mrna"/>
    </source>
</evidence>
<protein>
    <recommendedName>
        <fullName evidence="2">Neprosin PEP catalytic domain-containing protein</fullName>
    </recommendedName>
</protein>
<reference evidence="3 4" key="1">
    <citation type="journal article" date="2016" name="G3 (Bethesda)">
        <title>First Draft Assembly and Annotation of the Genome of a California Endemic Oak Quercus lobata Nee (Fagaceae).</title>
        <authorList>
            <person name="Sork V.L."/>
            <person name="Fitz-Gibbon S.T."/>
            <person name="Puiu D."/>
            <person name="Crepeau M."/>
            <person name="Gugger P.F."/>
            <person name="Sherman R."/>
            <person name="Stevens K."/>
            <person name="Langley C.H."/>
            <person name="Pellegrini M."/>
            <person name="Salzberg S.L."/>
        </authorList>
    </citation>
    <scope>NUCLEOTIDE SEQUENCE [LARGE SCALE GENOMIC DNA]</scope>
    <source>
        <strain evidence="3 4">cv. SW786</strain>
    </source>
</reference>
<feature type="region of interest" description="Disordered" evidence="1">
    <location>
        <begin position="235"/>
        <end position="256"/>
    </location>
</feature>
<dbReference type="AlphaFoldDB" id="A0A7N2R579"/>
<accession>A0A7N2R579</accession>
<dbReference type="Pfam" id="PF03080">
    <property type="entry name" value="Neprosin"/>
    <property type="match status" value="1"/>
</dbReference>
<proteinExistence type="predicted"/>
<name>A0A7N2R579_QUELO</name>
<dbReference type="EMBL" id="LRBV02000005">
    <property type="status" value="NOT_ANNOTATED_CDS"/>
    <property type="molecule type" value="Genomic_DNA"/>
</dbReference>
<evidence type="ECO:0000313" key="4">
    <source>
        <dbReference type="Proteomes" id="UP000594261"/>
    </source>
</evidence>
<dbReference type="EnsemblPlants" id="QL05p060514:mrna">
    <property type="protein sequence ID" value="QL05p060514:mrna"/>
    <property type="gene ID" value="QL05p060514"/>
</dbReference>
<evidence type="ECO:0000259" key="2">
    <source>
        <dbReference type="Pfam" id="PF03080"/>
    </source>
</evidence>
<dbReference type="Gramene" id="QL05p060514:mrna">
    <property type="protein sequence ID" value="QL05p060514:mrna"/>
    <property type="gene ID" value="QL05p060514"/>
</dbReference>
<organism evidence="3 4">
    <name type="scientific">Quercus lobata</name>
    <name type="common">Valley oak</name>
    <dbReference type="NCBI Taxonomy" id="97700"/>
    <lineage>
        <taxon>Eukaryota</taxon>
        <taxon>Viridiplantae</taxon>
        <taxon>Streptophyta</taxon>
        <taxon>Embryophyta</taxon>
        <taxon>Tracheophyta</taxon>
        <taxon>Spermatophyta</taxon>
        <taxon>Magnoliopsida</taxon>
        <taxon>eudicotyledons</taxon>
        <taxon>Gunneridae</taxon>
        <taxon>Pentapetalae</taxon>
        <taxon>rosids</taxon>
        <taxon>fabids</taxon>
        <taxon>Fagales</taxon>
        <taxon>Fagaceae</taxon>
        <taxon>Quercus</taxon>
    </lineage>
</organism>
<dbReference type="PANTHER" id="PTHR31589:SF110">
    <property type="entry name" value="PROTEIN, PUTATIVE (DUF239)-RELATED"/>
    <property type="match status" value="1"/>
</dbReference>
<keyword evidence="4" id="KW-1185">Reference proteome</keyword>
<sequence>MLSKKLLPGHRYAKIKLDEACPKGTVPVQRVADKDQLKNVSNLNKSRFFPNGQWNHGLEFAGIFAKTTPDKKYKGVSGMMTVWNPKVGPNQYSSVAISAEVGEGPDYTRIQFGWTVFPLQFQDSFTHWFFQVTGGYVFTQPSDETSPQMGSGKFGNEIYQRTANMINVRYIDNKYQLVDSPNDIQTAESRCYLEGDHSYEDDKVGYTFCFGGKGGTEESKVDDLASVGYFCGGRPTRNKQSKRRPEDTGQTLSDEEVSLAEKGVPSIWGPPHVDQITSFDPCPINTFVKFLWVVVRLNVTVQVEPLTSTLLSRGGISPRTTLPILHDQTSSMD</sequence>
<dbReference type="Proteomes" id="UP000594261">
    <property type="component" value="Chromosome 5"/>
</dbReference>
<reference evidence="3" key="2">
    <citation type="submission" date="2021-01" db="UniProtKB">
        <authorList>
            <consortium name="EnsemblPlants"/>
        </authorList>
    </citation>
    <scope>IDENTIFICATION</scope>
</reference>
<dbReference type="PANTHER" id="PTHR31589">
    <property type="entry name" value="PROTEIN, PUTATIVE (DUF239)-RELATED-RELATED"/>
    <property type="match status" value="1"/>
</dbReference>
<dbReference type="InterPro" id="IPR053168">
    <property type="entry name" value="Glutamic_endopeptidase"/>
</dbReference>
<evidence type="ECO:0000256" key="1">
    <source>
        <dbReference type="SAM" id="MobiDB-lite"/>
    </source>
</evidence>
<feature type="domain" description="Neprosin PEP catalytic" evidence="2">
    <location>
        <begin position="133"/>
        <end position="212"/>
    </location>
</feature>